<proteinExistence type="predicted"/>
<sequence length="33" mass="3958">ILNDRKPINQFTVEDFECIYSEIFEVRPNRGSK</sequence>
<keyword evidence="2" id="KW-1185">Reference proteome</keyword>
<protein>
    <submittedName>
        <fullName evidence="1">Uncharacterized protein</fullName>
    </submittedName>
</protein>
<reference evidence="1 2" key="1">
    <citation type="journal article" date="2011" name="PLoS Pathog.">
        <title>Dynamic evolution of pathogenicity revealed by sequencing and comparative genomics of 19 Pseudomonas syringae isolates.</title>
        <authorList>
            <person name="Baltrus D.A."/>
            <person name="Nishimura M.T."/>
            <person name="Romanchuk A."/>
            <person name="Chang J.H."/>
            <person name="Mukhtar M.S."/>
            <person name="Cherkis K."/>
            <person name="Roach J."/>
            <person name="Grant S.R."/>
            <person name="Jones C.D."/>
            <person name="Dangl J.L."/>
        </authorList>
    </citation>
    <scope>NUCLEOTIDE SEQUENCE [LARGE SCALE GENOMIC DNA]</scope>
    <source>
        <strain evidence="1 2">1704B</strain>
    </source>
</reference>
<dbReference type="Proteomes" id="UP000004986">
    <property type="component" value="Unassembled WGS sequence"/>
</dbReference>
<evidence type="ECO:0000313" key="2">
    <source>
        <dbReference type="Proteomes" id="UP000004986"/>
    </source>
</evidence>
<accession>F3GSG6</accession>
<dbReference type="AlphaFoldDB" id="F3GSG6"/>
<feature type="non-terminal residue" evidence="1">
    <location>
        <position position="33"/>
    </location>
</feature>
<comment type="caution">
    <text evidence="1">The sequence shown here is derived from an EMBL/GenBank/DDBJ whole genome shotgun (WGS) entry which is preliminary data.</text>
</comment>
<dbReference type="EMBL" id="AEAI01005039">
    <property type="protein sequence ID" value="EGH50019.1"/>
    <property type="molecule type" value="Genomic_DNA"/>
</dbReference>
<name>F3GSG6_PSESJ</name>
<organism evidence="1 2">
    <name type="scientific">Pseudomonas syringae pv. pisi str. 1704B</name>
    <dbReference type="NCBI Taxonomy" id="629263"/>
    <lineage>
        <taxon>Bacteria</taxon>
        <taxon>Pseudomonadati</taxon>
        <taxon>Pseudomonadota</taxon>
        <taxon>Gammaproteobacteria</taxon>
        <taxon>Pseudomonadales</taxon>
        <taxon>Pseudomonadaceae</taxon>
        <taxon>Pseudomonas</taxon>
        <taxon>Pseudomonas syringae</taxon>
    </lineage>
</organism>
<feature type="non-terminal residue" evidence="1">
    <location>
        <position position="1"/>
    </location>
</feature>
<gene>
    <name evidence="1" type="ORF">PSYPI_49437</name>
</gene>
<evidence type="ECO:0000313" key="1">
    <source>
        <dbReference type="EMBL" id="EGH50019.1"/>
    </source>
</evidence>